<evidence type="ECO:0000313" key="2">
    <source>
        <dbReference type="Proteomes" id="UP000439903"/>
    </source>
</evidence>
<dbReference type="AlphaFoldDB" id="A0A8H3X4N8"/>
<dbReference type="EMBL" id="WTPW01001919">
    <property type="protein sequence ID" value="KAF0407938.1"/>
    <property type="molecule type" value="Genomic_DNA"/>
</dbReference>
<sequence>MRIYGAMYRQLSYALIDGLKKQTRELKKLMLSDPINNVPTIRDWIWVPKNLSMWKATEVIYEDFVYEDINHEDLNYKY</sequence>
<gene>
    <name evidence="1" type="ORF">F8M41_008695</name>
</gene>
<name>A0A8H3X4N8_GIGMA</name>
<reference evidence="1 2" key="1">
    <citation type="journal article" date="2019" name="Environ. Microbiol.">
        <title>At the nexus of three kingdoms: the genome of the mycorrhizal fungus Gigaspora margarita provides insights into plant, endobacterial and fungal interactions.</title>
        <authorList>
            <person name="Venice F."/>
            <person name="Ghignone S."/>
            <person name="Salvioli di Fossalunga A."/>
            <person name="Amselem J."/>
            <person name="Novero M."/>
            <person name="Xianan X."/>
            <person name="Sedzielewska Toro K."/>
            <person name="Morin E."/>
            <person name="Lipzen A."/>
            <person name="Grigoriev I.V."/>
            <person name="Henrissat B."/>
            <person name="Martin F.M."/>
            <person name="Bonfante P."/>
        </authorList>
    </citation>
    <scope>NUCLEOTIDE SEQUENCE [LARGE SCALE GENOMIC DNA]</scope>
    <source>
        <strain evidence="1 2">BEG34</strain>
    </source>
</reference>
<protein>
    <submittedName>
        <fullName evidence="1">Uncharacterized protein</fullName>
    </submittedName>
</protein>
<keyword evidence="2" id="KW-1185">Reference proteome</keyword>
<evidence type="ECO:0000313" key="1">
    <source>
        <dbReference type="EMBL" id="KAF0407938.1"/>
    </source>
</evidence>
<organism evidence="1 2">
    <name type="scientific">Gigaspora margarita</name>
    <dbReference type="NCBI Taxonomy" id="4874"/>
    <lineage>
        <taxon>Eukaryota</taxon>
        <taxon>Fungi</taxon>
        <taxon>Fungi incertae sedis</taxon>
        <taxon>Mucoromycota</taxon>
        <taxon>Glomeromycotina</taxon>
        <taxon>Glomeromycetes</taxon>
        <taxon>Diversisporales</taxon>
        <taxon>Gigasporaceae</taxon>
        <taxon>Gigaspora</taxon>
    </lineage>
</organism>
<dbReference type="OrthoDB" id="2407081at2759"/>
<proteinExistence type="predicted"/>
<comment type="caution">
    <text evidence="1">The sequence shown here is derived from an EMBL/GenBank/DDBJ whole genome shotgun (WGS) entry which is preliminary data.</text>
</comment>
<dbReference type="Proteomes" id="UP000439903">
    <property type="component" value="Unassembled WGS sequence"/>
</dbReference>
<accession>A0A8H3X4N8</accession>